<feature type="compositionally biased region" description="Low complexity" evidence="1">
    <location>
        <begin position="1"/>
        <end position="12"/>
    </location>
</feature>
<accession>A0A553HYV8</accession>
<evidence type="ECO:0008006" key="4">
    <source>
        <dbReference type="Google" id="ProtNLM"/>
    </source>
</evidence>
<name>A0A553HYV8_9PEZI</name>
<evidence type="ECO:0000313" key="3">
    <source>
        <dbReference type="Proteomes" id="UP000319160"/>
    </source>
</evidence>
<dbReference type="InterPro" id="IPR034444">
    <property type="entry name" value="Nuo17.8"/>
</dbReference>
<organism evidence="2 3">
    <name type="scientific">Xylaria flabelliformis</name>
    <dbReference type="NCBI Taxonomy" id="2512241"/>
    <lineage>
        <taxon>Eukaryota</taxon>
        <taxon>Fungi</taxon>
        <taxon>Dikarya</taxon>
        <taxon>Ascomycota</taxon>
        <taxon>Pezizomycotina</taxon>
        <taxon>Sordariomycetes</taxon>
        <taxon>Xylariomycetidae</taxon>
        <taxon>Xylariales</taxon>
        <taxon>Xylariaceae</taxon>
        <taxon>Xylaria</taxon>
    </lineage>
</organism>
<feature type="compositionally biased region" description="Basic and acidic residues" evidence="1">
    <location>
        <begin position="151"/>
        <end position="160"/>
    </location>
</feature>
<evidence type="ECO:0000313" key="2">
    <source>
        <dbReference type="EMBL" id="TRX93141.1"/>
    </source>
</evidence>
<comment type="caution">
    <text evidence="2">The sequence shown here is derived from an EMBL/GenBank/DDBJ whole genome shotgun (WGS) entry which is preliminary data.</text>
</comment>
<dbReference type="OrthoDB" id="2120038at2759"/>
<dbReference type="AlphaFoldDB" id="A0A553HYV8"/>
<dbReference type="PANTHER" id="PTHR42100:SF1">
    <property type="entry name" value="OXIDOREDUCTASE 178 KDA SUBUNIT, PUTATIVE (AFU_ORTHOLOGUE AFUA_8G04320)-RELATED"/>
    <property type="match status" value="1"/>
</dbReference>
<sequence>MQALRTRAVGVARRARPTTLRTSRSYASESHGHHEAPQVKEGLGTAFYVFAGALPASIVAYQVSRPGADGEPSSLSKWLQQFDYFNDWETRNALRTDLIEQAAHDKHLFLNAGRSTHVELKMPELLNSGSPFNVPAGHIPNLGHVTEHYRKQAAAEEERKAKKLALAKESATADAS</sequence>
<dbReference type="PANTHER" id="PTHR42100">
    <property type="entry name" value="OXIDOREDUCTASE 178 KDA SUBUNIT, PUTATIVE (AFU_ORTHOLOGUE AFUA_8G04320)-RELATED"/>
    <property type="match status" value="1"/>
</dbReference>
<keyword evidence="3" id="KW-1185">Reference proteome</keyword>
<feature type="region of interest" description="Disordered" evidence="1">
    <location>
        <begin position="151"/>
        <end position="176"/>
    </location>
</feature>
<proteinExistence type="predicted"/>
<dbReference type="Proteomes" id="UP000319160">
    <property type="component" value="Unassembled WGS sequence"/>
</dbReference>
<dbReference type="STRING" id="2512241.A0A553HYV8"/>
<feature type="compositionally biased region" description="Low complexity" evidence="1">
    <location>
        <begin position="167"/>
        <end position="176"/>
    </location>
</feature>
<dbReference type="GO" id="GO:0005739">
    <property type="term" value="C:mitochondrion"/>
    <property type="evidence" value="ECO:0007669"/>
    <property type="project" value="InterPro"/>
</dbReference>
<evidence type="ECO:0000256" key="1">
    <source>
        <dbReference type="SAM" id="MobiDB-lite"/>
    </source>
</evidence>
<reference evidence="3" key="1">
    <citation type="submission" date="2019-06" db="EMBL/GenBank/DDBJ databases">
        <title>Draft genome sequence of the griseofulvin-producing fungus Xylaria cubensis strain G536.</title>
        <authorList>
            <person name="Mead M.E."/>
            <person name="Raja H.A."/>
            <person name="Steenwyk J.L."/>
            <person name="Knowles S.L."/>
            <person name="Oberlies N.H."/>
            <person name="Rokas A."/>
        </authorList>
    </citation>
    <scope>NUCLEOTIDE SEQUENCE [LARGE SCALE GENOMIC DNA]</scope>
    <source>
        <strain evidence="3">G536</strain>
    </source>
</reference>
<gene>
    <name evidence="2" type="ORF">FHL15_006009</name>
</gene>
<feature type="region of interest" description="Disordered" evidence="1">
    <location>
        <begin position="1"/>
        <end position="38"/>
    </location>
</feature>
<dbReference type="EMBL" id="VFLP01000031">
    <property type="protein sequence ID" value="TRX93141.1"/>
    <property type="molecule type" value="Genomic_DNA"/>
</dbReference>
<protein>
    <recommendedName>
        <fullName evidence="4">NADH-ubiquinone oxidoreductase 17.8 kDa subunit</fullName>
    </recommendedName>
</protein>